<evidence type="ECO:0000256" key="2">
    <source>
        <dbReference type="ARBA" id="ARBA00022771"/>
    </source>
</evidence>
<evidence type="ECO:0000256" key="3">
    <source>
        <dbReference type="ARBA" id="ARBA00022833"/>
    </source>
</evidence>
<dbReference type="GO" id="GO:0006457">
    <property type="term" value="P:protein folding"/>
    <property type="evidence" value="ECO:0007669"/>
    <property type="project" value="TreeGrafter"/>
</dbReference>
<evidence type="ECO:0000313" key="7">
    <source>
        <dbReference type="Proteomes" id="UP001165082"/>
    </source>
</evidence>
<gene>
    <name evidence="6" type="ORF">TrRE_jg9413</name>
</gene>
<reference evidence="6" key="1">
    <citation type="submission" date="2022-07" db="EMBL/GenBank/DDBJ databases">
        <title>Genome analysis of Parmales, a sister group of diatoms, reveals the evolutionary specialization of diatoms from phago-mixotrophs to photoautotrophs.</title>
        <authorList>
            <person name="Ban H."/>
            <person name="Sato S."/>
            <person name="Yoshikawa S."/>
            <person name="Kazumasa Y."/>
            <person name="Nakamura Y."/>
            <person name="Ichinomiya M."/>
            <person name="Saitoh K."/>
            <person name="Sato N."/>
            <person name="Blanc-Mathieu R."/>
            <person name="Endo H."/>
            <person name="Kuwata A."/>
            <person name="Ogata H."/>
        </authorList>
    </citation>
    <scope>NUCLEOTIDE SEQUENCE</scope>
</reference>
<evidence type="ECO:0000256" key="1">
    <source>
        <dbReference type="ARBA" id="ARBA00022723"/>
    </source>
</evidence>
<accession>A0A9W7DSB7</accession>
<comment type="caution">
    <text evidence="6">The sequence shown here is derived from an EMBL/GenBank/DDBJ whole genome shotgun (WGS) entry which is preliminary data.</text>
</comment>
<dbReference type="PANTHER" id="PTHR20922:SF13">
    <property type="entry name" value="DNL-TYPE ZINC FINGER PROTEIN"/>
    <property type="match status" value="1"/>
</dbReference>
<feature type="domain" description="DNL-type" evidence="5">
    <location>
        <begin position="52"/>
        <end position="150"/>
    </location>
</feature>
<dbReference type="GO" id="GO:0051087">
    <property type="term" value="F:protein-folding chaperone binding"/>
    <property type="evidence" value="ECO:0007669"/>
    <property type="project" value="TreeGrafter"/>
</dbReference>
<keyword evidence="2 4" id="KW-0863">Zinc-finger</keyword>
<dbReference type="AlphaFoldDB" id="A0A9W7DSB7"/>
<dbReference type="GO" id="GO:0050821">
    <property type="term" value="P:protein stabilization"/>
    <property type="evidence" value="ECO:0007669"/>
    <property type="project" value="TreeGrafter"/>
</dbReference>
<dbReference type="Proteomes" id="UP001165082">
    <property type="component" value="Unassembled WGS sequence"/>
</dbReference>
<sequence>MGALNRTRFPLSFAAPQLHRCCLPLSRAFSSSDTPTTSDSSLAYPDVPGAEKGGKKLAIVYTCKVCDTRSAKRFTENAYLNGVVMVRCPGCENLHLIADRLGFFEDREGGGWDVEKFMKAKGEDVTAVHEGNVLELTMADVLGGNRGTDGNVVEEGLREGLEEGLDERKKE</sequence>
<dbReference type="GO" id="GO:0008270">
    <property type="term" value="F:zinc ion binding"/>
    <property type="evidence" value="ECO:0007669"/>
    <property type="project" value="UniProtKB-KW"/>
</dbReference>
<dbReference type="OrthoDB" id="512667at2759"/>
<dbReference type="GO" id="GO:0030150">
    <property type="term" value="P:protein import into mitochondrial matrix"/>
    <property type="evidence" value="ECO:0007669"/>
    <property type="project" value="TreeGrafter"/>
</dbReference>
<keyword evidence="1" id="KW-0479">Metal-binding</keyword>
<dbReference type="PANTHER" id="PTHR20922">
    <property type="entry name" value="DNL-TYPE ZINC FINGER PROTEIN"/>
    <property type="match status" value="1"/>
</dbReference>
<evidence type="ECO:0000259" key="5">
    <source>
        <dbReference type="PROSITE" id="PS51501"/>
    </source>
</evidence>
<dbReference type="InterPro" id="IPR024158">
    <property type="entry name" value="Mt_import_TIM15"/>
</dbReference>
<name>A0A9W7DSB7_9STRA</name>
<protein>
    <recommendedName>
        <fullName evidence="5">DNL-type domain-containing protein</fullName>
    </recommendedName>
</protein>
<evidence type="ECO:0000256" key="4">
    <source>
        <dbReference type="PROSITE-ProRule" id="PRU00834"/>
    </source>
</evidence>
<keyword evidence="3" id="KW-0862">Zinc</keyword>
<dbReference type="EMBL" id="BRXZ01002099">
    <property type="protein sequence ID" value="GMH54454.1"/>
    <property type="molecule type" value="Genomic_DNA"/>
</dbReference>
<dbReference type="GO" id="GO:0005739">
    <property type="term" value="C:mitochondrion"/>
    <property type="evidence" value="ECO:0007669"/>
    <property type="project" value="TreeGrafter"/>
</dbReference>
<keyword evidence="7" id="KW-1185">Reference proteome</keyword>
<dbReference type="PROSITE" id="PS51501">
    <property type="entry name" value="ZF_DNL"/>
    <property type="match status" value="1"/>
</dbReference>
<dbReference type="Pfam" id="PF05180">
    <property type="entry name" value="zf-DNL"/>
    <property type="match status" value="1"/>
</dbReference>
<proteinExistence type="predicted"/>
<dbReference type="InterPro" id="IPR007853">
    <property type="entry name" value="Znf_DNL-typ"/>
</dbReference>
<organism evidence="6 7">
    <name type="scientific">Triparma retinervis</name>
    <dbReference type="NCBI Taxonomy" id="2557542"/>
    <lineage>
        <taxon>Eukaryota</taxon>
        <taxon>Sar</taxon>
        <taxon>Stramenopiles</taxon>
        <taxon>Ochrophyta</taxon>
        <taxon>Bolidophyceae</taxon>
        <taxon>Parmales</taxon>
        <taxon>Triparmaceae</taxon>
        <taxon>Triparma</taxon>
    </lineage>
</organism>
<evidence type="ECO:0000313" key="6">
    <source>
        <dbReference type="EMBL" id="GMH54454.1"/>
    </source>
</evidence>